<dbReference type="Gene3D" id="1.10.260.40">
    <property type="entry name" value="lambda repressor-like DNA-binding domains"/>
    <property type="match status" value="1"/>
</dbReference>
<dbReference type="SUPFAM" id="SSF47413">
    <property type="entry name" value="lambda repressor-like DNA-binding domains"/>
    <property type="match status" value="1"/>
</dbReference>
<feature type="domain" description="HTH cro/C1-type" evidence="1">
    <location>
        <begin position="15"/>
        <end position="74"/>
    </location>
</feature>
<proteinExistence type="predicted"/>
<keyword evidence="3" id="KW-1185">Reference proteome</keyword>
<dbReference type="RefSeq" id="WP_186887132.1">
    <property type="nucleotide sequence ID" value="NZ_JACONZ010000001.1"/>
</dbReference>
<organism evidence="2 3">
    <name type="scientific">Anaerofilum hominis</name>
    <dbReference type="NCBI Taxonomy" id="2763016"/>
    <lineage>
        <taxon>Bacteria</taxon>
        <taxon>Bacillati</taxon>
        <taxon>Bacillota</taxon>
        <taxon>Clostridia</taxon>
        <taxon>Eubacteriales</taxon>
        <taxon>Oscillospiraceae</taxon>
        <taxon>Anaerofilum</taxon>
    </lineage>
</organism>
<dbReference type="InterPro" id="IPR001387">
    <property type="entry name" value="Cro/C1-type_HTH"/>
</dbReference>
<dbReference type="CDD" id="cd00093">
    <property type="entry name" value="HTH_XRE"/>
    <property type="match status" value="1"/>
</dbReference>
<dbReference type="EMBL" id="JACONZ010000001">
    <property type="protein sequence ID" value="MBC5580806.1"/>
    <property type="molecule type" value="Genomic_DNA"/>
</dbReference>
<comment type="caution">
    <text evidence="2">The sequence shown here is derived from an EMBL/GenBank/DDBJ whole genome shotgun (WGS) entry which is preliminary data.</text>
</comment>
<dbReference type="Proteomes" id="UP000659630">
    <property type="component" value="Unassembled WGS sequence"/>
</dbReference>
<sequence>MYGKLILDVPVGEKLKQYRAKRGWTQVEVVRRANLYGSSLTESGYAKLEQGNRNILFSDLIILKLVLNFSYEDLFGDFEKALADSVK</sequence>
<dbReference type="PROSITE" id="PS50943">
    <property type="entry name" value="HTH_CROC1"/>
    <property type="match status" value="1"/>
</dbReference>
<protein>
    <submittedName>
        <fullName evidence="2">Helix-turn-helix transcriptional regulator</fullName>
    </submittedName>
</protein>
<name>A0A923KVH7_9FIRM</name>
<evidence type="ECO:0000313" key="3">
    <source>
        <dbReference type="Proteomes" id="UP000659630"/>
    </source>
</evidence>
<reference evidence="2" key="1">
    <citation type="submission" date="2020-08" db="EMBL/GenBank/DDBJ databases">
        <title>Genome public.</title>
        <authorList>
            <person name="Liu C."/>
            <person name="Sun Q."/>
        </authorList>
    </citation>
    <scope>NUCLEOTIDE SEQUENCE</scope>
    <source>
        <strain evidence="2">BX8</strain>
    </source>
</reference>
<evidence type="ECO:0000259" key="1">
    <source>
        <dbReference type="PROSITE" id="PS50943"/>
    </source>
</evidence>
<dbReference type="GO" id="GO:0003677">
    <property type="term" value="F:DNA binding"/>
    <property type="evidence" value="ECO:0007669"/>
    <property type="project" value="InterPro"/>
</dbReference>
<dbReference type="InterPro" id="IPR010982">
    <property type="entry name" value="Lambda_DNA-bd_dom_sf"/>
</dbReference>
<dbReference type="AlphaFoldDB" id="A0A923KVH7"/>
<gene>
    <name evidence="2" type="ORF">H8S23_04750</name>
</gene>
<accession>A0A923KVH7</accession>
<evidence type="ECO:0000313" key="2">
    <source>
        <dbReference type="EMBL" id="MBC5580806.1"/>
    </source>
</evidence>